<proteinExistence type="predicted"/>
<comment type="caution">
    <text evidence="1">The sequence shown here is derived from an EMBL/GenBank/DDBJ whole genome shotgun (WGS) entry which is preliminary data.</text>
</comment>
<accession>A0A938YSC2</accession>
<evidence type="ECO:0000313" key="1">
    <source>
        <dbReference type="EMBL" id="MBN2067167.1"/>
    </source>
</evidence>
<dbReference type="Proteomes" id="UP000809243">
    <property type="component" value="Unassembled WGS sequence"/>
</dbReference>
<name>A0A938YSC2_9ARCH</name>
<sequence>MILASNAKMTGPERWVAMAETRKREKREIEQNQAARAARPQKLNLASGSQYFVEKYPLAEKTREEWTAILEKRKALQAK</sequence>
<reference evidence="1" key="1">
    <citation type="submission" date="2021-01" db="EMBL/GenBank/DDBJ databases">
        <title>Active Sulfur Cycling in an Early Earth Analoge.</title>
        <authorList>
            <person name="Hahn C.R."/>
            <person name="Youssef N.H."/>
            <person name="Elshahed M."/>
        </authorList>
    </citation>
    <scope>NUCLEOTIDE SEQUENCE</scope>
    <source>
        <strain evidence="1">Zod_Metabat.1151</strain>
    </source>
</reference>
<dbReference type="EMBL" id="JAFGDB010000028">
    <property type="protein sequence ID" value="MBN2067167.1"/>
    <property type="molecule type" value="Genomic_DNA"/>
</dbReference>
<gene>
    <name evidence="1" type="ORF">JW744_01725</name>
</gene>
<dbReference type="AlphaFoldDB" id="A0A938YSC2"/>
<evidence type="ECO:0000313" key="2">
    <source>
        <dbReference type="Proteomes" id="UP000809243"/>
    </source>
</evidence>
<protein>
    <submittedName>
        <fullName evidence="1">Uncharacterized protein</fullName>
    </submittedName>
</protein>
<organism evidence="1 2">
    <name type="scientific">Candidatus Iainarchaeum sp</name>
    <dbReference type="NCBI Taxonomy" id="3101447"/>
    <lineage>
        <taxon>Archaea</taxon>
        <taxon>Candidatus Iainarchaeota</taxon>
        <taxon>Candidatus Iainarchaeia</taxon>
        <taxon>Candidatus Iainarchaeales</taxon>
        <taxon>Candidatus Iainarchaeaceae</taxon>
        <taxon>Candidatus Iainarchaeum</taxon>
    </lineage>
</organism>